<dbReference type="SUPFAM" id="SSF51735">
    <property type="entry name" value="NAD(P)-binding Rossmann-fold domains"/>
    <property type="match status" value="1"/>
</dbReference>
<dbReference type="AlphaFoldDB" id="A0AAV3TAE0"/>
<proteinExistence type="inferred from homology"/>
<evidence type="ECO:0000259" key="3">
    <source>
        <dbReference type="Pfam" id="PF01370"/>
    </source>
</evidence>
<evidence type="ECO:0000313" key="4">
    <source>
        <dbReference type="EMBL" id="GAA0672962.1"/>
    </source>
</evidence>
<dbReference type="InterPro" id="IPR036291">
    <property type="entry name" value="NAD(P)-bd_dom_sf"/>
</dbReference>
<sequence length="347" mass="38131">MSGDADSSSPTTAASDDGADPPTIAVTGAAGYIGSRVLVRLREAHPDWELVALDNGFRSKVDAVGDVAIEHVDVRDRRRLDAALEGADVVIHLAAVSGVDDCDEHPDLAYEVNVTGTSNVAWFCRRTGAGMIFPFSMAVVGDPETFPIPADHERDPMNWYGRTKLLGEDIVRDFADGAFPAHLFFKSNLYGEHEVDGRTVTKSTVINFFVNRAFSDEPLTVYEPGTQARNYVHVDDVARAYVLSVERLLAERADGRTGATVYPIASEEDPGVMMVARLVELIAREEADVDTDVELVENPRSDETLVEEFPIDGSRTRADLGWEPTRTIDESVRRLIRKKVEEVRATP</sequence>
<keyword evidence="5" id="KW-1185">Reference proteome</keyword>
<comment type="caution">
    <text evidence="4">The sequence shown here is derived from an EMBL/GenBank/DDBJ whole genome shotgun (WGS) entry which is preliminary data.</text>
</comment>
<dbReference type="RefSeq" id="WP_343773835.1">
    <property type="nucleotide sequence ID" value="NZ_BAAADV010000003.1"/>
</dbReference>
<reference evidence="4 5" key="1">
    <citation type="journal article" date="2019" name="Int. J. Syst. Evol. Microbiol.">
        <title>The Global Catalogue of Microorganisms (GCM) 10K type strain sequencing project: providing services to taxonomists for standard genome sequencing and annotation.</title>
        <authorList>
            <consortium name="The Broad Institute Genomics Platform"/>
            <consortium name="The Broad Institute Genome Sequencing Center for Infectious Disease"/>
            <person name="Wu L."/>
            <person name="Ma J."/>
        </authorList>
    </citation>
    <scope>NUCLEOTIDE SEQUENCE [LARGE SCALE GENOMIC DNA]</scope>
    <source>
        <strain evidence="4 5">JCM 16328</strain>
    </source>
</reference>
<dbReference type="Pfam" id="PF01370">
    <property type="entry name" value="Epimerase"/>
    <property type="match status" value="1"/>
</dbReference>
<feature type="region of interest" description="Disordered" evidence="2">
    <location>
        <begin position="1"/>
        <end position="22"/>
    </location>
</feature>
<dbReference type="PANTHER" id="PTHR43000">
    <property type="entry name" value="DTDP-D-GLUCOSE 4,6-DEHYDRATASE-RELATED"/>
    <property type="match status" value="1"/>
</dbReference>
<dbReference type="Proteomes" id="UP001500420">
    <property type="component" value="Unassembled WGS sequence"/>
</dbReference>
<gene>
    <name evidence="4" type="ORF">GCM10009020_19800</name>
</gene>
<dbReference type="InterPro" id="IPR001509">
    <property type="entry name" value="Epimerase_deHydtase"/>
</dbReference>
<evidence type="ECO:0000256" key="2">
    <source>
        <dbReference type="SAM" id="MobiDB-lite"/>
    </source>
</evidence>
<feature type="domain" description="NAD-dependent epimerase/dehydratase" evidence="3">
    <location>
        <begin position="24"/>
        <end position="247"/>
    </location>
</feature>
<evidence type="ECO:0000313" key="5">
    <source>
        <dbReference type="Proteomes" id="UP001500420"/>
    </source>
</evidence>
<accession>A0AAV3TAE0</accession>
<name>A0AAV3TAE0_9EURY</name>
<organism evidence="4 5">
    <name type="scientific">Natronoarchaeum mannanilyticum</name>
    <dbReference type="NCBI Taxonomy" id="926360"/>
    <lineage>
        <taxon>Archaea</taxon>
        <taxon>Methanobacteriati</taxon>
        <taxon>Methanobacteriota</taxon>
        <taxon>Stenosarchaea group</taxon>
        <taxon>Halobacteria</taxon>
        <taxon>Halobacteriales</taxon>
        <taxon>Natronoarchaeaceae</taxon>
    </lineage>
</organism>
<evidence type="ECO:0000256" key="1">
    <source>
        <dbReference type="ARBA" id="ARBA00007637"/>
    </source>
</evidence>
<protein>
    <recommendedName>
        <fullName evidence="3">NAD-dependent epimerase/dehydratase domain-containing protein</fullName>
    </recommendedName>
</protein>
<comment type="similarity">
    <text evidence="1">Belongs to the NAD(P)-dependent epimerase/dehydratase family.</text>
</comment>
<dbReference type="EMBL" id="BAAADV010000003">
    <property type="protein sequence ID" value="GAA0672962.1"/>
    <property type="molecule type" value="Genomic_DNA"/>
</dbReference>
<dbReference type="Gene3D" id="3.40.50.720">
    <property type="entry name" value="NAD(P)-binding Rossmann-like Domain"/>
    <property type="match status" value="1"/>
</dbReference>